<name>A0ABV2BXA8_9GAMM</name>
<keyword evidence="3" id="KW-1185">Reference proteome</keyword>
<gene>
    <name evidence="2" type="ORF">ABVT43_15680</name>
</gene>
<evidence type="ECO:0000313" key="2">
    <source>
        <dbReference type="EMBL" id="MET1256581.1"/>
    </source>
</evidence>
<protein>
    <recommendedName>
        <fullName evidence="4">DUF1240 domain-containing protein</fullName>
    </recommendedName>
</protein>
<dbReference type="Proteomes" id="UP001548189">
    <property type="component" value="Unassembled WGS sequence"/>
</dbReference>
<evidence type="ECO:0000313" key="3">
    <source>
        <dbReference type="Proteomes" id="UP001548189"/>
    </source>
</evidence>
<reference evidence="2 3" key="1">
    <citation type="submission" date="2024-06" db="EMBL/GenBank/DDBJ databases">
        <authorList>
            <person name="Li F."/>
        </authorList>
    </citation>
    <scope>NUCLEOTIDE SEQUENCE [LARGE SCALE GENOMIC DNA]</scope>
    <source>
        <strain evidence="2 3">GXAS 311</strain>
    </source>
</reference>
<keyword evidence="1" id="KW-0812">Transmembrane</keyword>
<accession>A0ABV2BXA8</accession>
<keyword evidence="1" id="KW-1133">Transmembrane helix</keyword>
<keyword evidence="1" id="KW-0472">Membrane</keyword>
<sequence>MSHNLMTTQKTQYVEVPNDLKTKLLAISAIFIALSVSALLVYFCFYGLIDSFERLNRGSYYVEISAWDLPGLVGLPFLLSIGYGCTLLLFNRVTEKVRRLTLKIGVFFGVCFLVTRPFYGFWLSHYVESKGYHFCWYYSNVSMMTPNVYMNQPDLCYPVNPKNDILPWFDEQEAKGIVLTPDRVKAQAEKISEAYEAQFR</sequence>
<feature type="transmembrane region" description="Helical" evidence="1">
    <location>
        <begin position="102"/>
        <end position="122"/>
    </location>
</feature>
<organism evidence="2 3">
    <name type="scientific">Aliikangiella maris</name>
    <dbReference type="NCBI Taxonomy" id="3162458"/>
    <lineage>
        <taxon>Bacteria</taxon>
        <taxon>Pseudomonadati</taxon>
        <taxon>Pseudomonadota</taxon>
        <taxon>Gammaproteobacteria</taxon>
        <taxon>Oceanospirillales</taxon>
        <taxon>Pleioneaceae</taxon>
        <taxon>Aliikangiella</taxon>
    </lineage>
</organism>
<evidence type="ECO:0000256" key="1">
    <source>
        <dbReference type="SAM" id="Phobius"/>
    </source>
</evidence>
<comment type="caution">
    <text evidence="2">The sequence shown here is derived from an EMBL/GenBank/DDBJ whole genome shotgun (WGS) entry which is preliminary data.</text>
</comment>
<feature type="transmembrane region" description="Helical" evidence="1">
    <location>
        <begin position="69"/>
        <end position="90"/>
    </location>
</feature>
<proteinExistence type="predicted"/>
<evidence type="ECO:0008006" key="4">
    <source>
        <dbReference type="Google" id="ProtNLM"/>
    </source>
</evidence>
<dbReference type="EMBL" id="JBEVCJ010000024">
    <property type="protein sequence ID" value="MET1256581.1"/>
    <property type="molecule type" value="Genomic_DNA"/>
</dbReference>
<feature type="transmembrane region" description="Helical" evidence="1">
    <location>
        <begin position="24"/>
        <end position="49"/>
    </location>
</feature>